<protein>
    <submittedName>
        <fullName evidence="1">Uncharacterized protein</fullName>
    </submittedName>
</protein>
<name>A0A6L2KI27_TANCI</name>
<comment type="caution">
    <text evidence="1">The sequence shown here is derived from an EMBL/GenBank/DDBJ whole genome shotgun (WGS) entry which is preliminary data.</text>
</comment>
<dbReference type="AlphaFoldDB" id="A0A6L2KI27"/>
<accession>A0A6L2KI27</accession>
<organism evidence="1">
    <name type="scientific">Tanacetum cinerariifolium</name>
    <name type="common">Dalmatian daisy</name>
    <name type="synonym">Chrysanthemum cinerariifolium</name>
    <dbReference type="NCBI Taxonomy" id="118510"/>
    <lineage>
        <taxon>Eukaryota</taxon>
        <taxon>Viridiplantae</taxon>
        <taxon>Streptophyta</taxon>
        <taxon>Embryophyta</taxon>
        <taxon>Tracheophyta</taxon>
        <taxon>Spermatophyta</taxon>
        <taxon>Magnoliopsida</taxon>
        <taxon>eudicotyledons</taxon>
        <taxon>Gunneridae</taxon>
        <taxon>Pentapetalae</taxon>
        <taxon>asterids</taxon>
        <taxon>campanulids</taxon>
        <taxon>Asterales</taxon>
        <taxon>Asteraceae</taxon>
        <taxon>Asteroideae</taxon>
        <taxon>Anthemideae</taxon>
        <taxon>Anthemidinae</taxon>
        <taxon>Tanacetum</taxon>
    </lineage>
</organism>
<proteinExistence type="predicted"/>
<dbReference type="EMBL" id="BKCJ010002411">
    <property type="protein sequence ID" value="GEU48377.1"/>
    <property type="molecule type" value="Genomic_DNA"/>
</dbReference>
<evidence type="ECO:0000313" key="1">
    <source>
        <dbReference type="EMBL" id="GEU48377.1"/>
    </source>
</evidence>
<reference evidence="1" key="1">
    <citation type="journal article" date="2019" name="Sci. Rep.">
        <title>Draft genome of Tanacetum cinerariifolium, the natural source of mosquito coil.</title>
        <authorList>
            <person name="Yamashiro T."/>
            <person name="Shiraishi A."/>
            <person name="Satake H."/>
            <person name="Nakayama K."/>
        </authorList>
    </citation>
    <scope>NUCLEOTIDE SEQUENCE</scope>
</reference>
<gene>
    <name evidence="1" type="ORF">Tci_020355</name>
</gene>
<sequence>MTNTQLKALIDQGVGAALLERDADRSRNGEDSHDSGFGGRRLAPTARECTLMTSNNVYFIASFIPLIMEYLVNISKRRAFWRLNEDYCSNYQHAVSIKEDMANKFRMKQIMIWDMIHLMLHLLNGWDQNFFNYKTMDHHTMKALWIYWIRGDDEVELTDDEISDNEDGVSKVFRIDTNIFDFETPMCKTFKEFNYLLQINPDLLTKDIEGFKLMKNITMIGSMNGTKIYHGLTRNHGLTLEFGLNPHHLRVIVNPSIIKLDVQNGQHVVGRMMVTAMEETYLELTYLETSSITKIMNVIMEYLVNISKRRAFWSLNEDILKITVLTTNTPYPSRKIRLGVGRGLCRTEVWGKRVGKSVQVSGWEKVAYNTRYAISTEVDTAYWAGFLETAGIRHIGNWSNAFSCEVLRKYAVSLQLDTAYW</sequence>